<organism evidence="2">
    <name type="scientific">Fervidobacterium thailandense</name>
    <dbReference type="NCBI Taxonomy" id="1008305"/>
    <lineage>
        <taxon>Bacteria</taxon>
        <taxon>Thermotogati</taxon>
        <taxon>Thermotogota</taxon>
        <taxon>Thermotogae</taxon>
        <taxon>Thermotogales</taxon>
        <taxon>Fervidobacteriaceae</taxon>
        <taxon>Fervidobacterium</taxon>
    </lineage>
</organism>
<dbReference type="SUPFAM" id="SSF49265">
    <property type="entry name" value="Fibronectin type III"/>
    <property type="match status" value="1"/>
</dbReference>
<sequence length="228" mass="25963">MKNSLQRLLLSFILVIIVLHVQSCTKSKVILQTPRNRERNLPLQLRLSWEFSKNPKDYTFEIFLGEGQELSLFTKVVGQTSVNISDLKPATKYSWQVVVVSKNKRRYESQIWSFETTNPPLKPTNPLPQDGETLIETPTTLTWMCEDPDGDKLTYDLYFGEMGAMQLLASGLSKPEFSLDPDALKSSVTYFWQVVARDDKYAQTDGPIWSFTISKIEATPIESSIDGK</sequence>
<dbReference type="Gene3D" id="2.60.40.10">
    <property type="entry name" value="Immunoglobulins"/>
    <property type="match status" value="2"/>
</dbReference>
<dbReference type="InterPro" id="IPR003961">
    <property type="entry name" value="FN3_dom"/>
</dbReference>
<proteinExistence type="predicted"/>
<reference evidence="2" key="1">
    <citation type="journal article" date="2020" name="mSystems">
        <title>Genome- and Community-Level Interaction Insights into Carbon Utilization and Element Cycling Functions of Hydrothermarchaeota in Hydrothermal Sediment.</title>
        <authorList>
            <person name="Zhou Z."/>
            <person name="Liu Y."/>
            <person name="Xu W."/>
            <person name="Pan J."/>
            <person name="Luo Z.H."/>
            <person name="Li M."/>
        </authorList>
    </citation>
    <scope>NUCLEOTIDE SEQUENCE [LARGE SCALE GENOMIC DNA]</scope>
    <source>
        <strain evidence="2">SpSt-609</strain>
    </source>
</reference>
<evidence type="ECO:0000313" key="2">
    <source>
        <dbReference type="EMBL" id="HGU40262.1"/>
    </source>
</evidence>
<dbReference type="PROSITE" id="PS50853">
    <property type="entry name" value="FN3"/>
    <property type="match status" value="1"/>
</dbReference>
<protein>
    <recommendedName>
        <fullName evidence="1">Fibronectin type-III domain-containing protein</fullName>
    </recommendedName>
</protein>
<evidence type="ECO:0000259" key="1">
    <source>
        <dbReference type="PROSITE" id="PS50853"/>
    </source>
</evidence>
<comment type="caution">
    <text evidence="2">The sequence shown here is derived from an EMBL/GenBank/DDBJ whole genome shotgun (WGS) entry which is preliminary data.</text>
</comment>
<feature type="domain" description="Fibronectin type-III" evidence="1">
    <location>
        <begin position="30"/>
        <end position="120"/>
    </location>
</feature>
<dbReference type="EMBL" id="DSZY01000014">
    <property type="protein sequence ID" value="HGU40262.1"/>
    <property type="molecule type" value="Genomic_DNA"/>
</dbReference>
<dbReference type="AlphaFoldDB" id="A0A7C4RVR1"/>
<gene>
    <name evidence="2" type="ORF">ENT77_03585</name>
</gene>
<name>A0A7C4RVR1_9BACT</name>
<dbReference type="InterPro" id="IPR036116">
    <property type="entry name" value="FN3_sf"/>
</dbReference>
<dbReference type="InterPro" id="IPR013783">
    <property type="entry name" value="Ig-like_fold"/>
</dbReference>
<accession>A0A7C4RVR1</accession>